<evidence type="ECO:0000256" key="2">
    <source>
        <dbReference type="SAM" id="Phobius"/>
    </source>
</evidence>
<accession>A0A8H7BY84</accession>
<feature type="transmembrane region" description="Helical" evidence="2">
    <location>
        <begin position="101"/>
        <end position="125"/>
    </location>
</feature>
<feature type="transmembrane region" description="Helical" evidence="2">
    <location>
        <begin position="173"/>
        <end position="192"/>
    </location>
</feature>
<organism evidence="4 5">
    <name type="scientific">Apophysomyces ossiformis</name>
    <dbReference type="NCBI Taxonomy" id="679940"/>
    <lineage>
        <taxon>Eukaryota</taxon>
        <taxon>Fungi</taxon>
        <taxon>Fungi incertae sedis</taxon>
        <taxon>Mucoromycota</taxon>
        <taxon>Mucoromycotina</taxon>
        <taxon>Mucoromycetes</taxon>
        <taxon>Mucorales</taxon>
        <taxon>Mucorineae</taxon>
        <taxon>Mucoraceae</taxon>
        <taxon>Apophysomyces</taxon>
    </lineage>
</organism>
<name>A0A8H7BY84_9FUNG</name>
<keyword evidence="3" id="KW-0732">Signal</keyword>
<feature type="transmembrane region" description="Helical" evidence="2">
    <location>
        <begin position="198"/>
        <end position="218"/>
    </location>
</feature>
<feature type="transmembrane region" description="Helical" evidence="2">
    <location>
        <begin position="64"/>
        <end position="89"/>
    </location>
</feature>
<dbReference type="EMBL" id="JABAYA010000002">
    <property type="protein sequence ID" value="KAF7732572.1"/>
    <property type="molecule type" value="Genomic_DNA"/>
</dbReference>
<comment type="similarity">
    <text evidence="1">Belongs to the multi antimicrobial extrusion (MATE) (TC 2.A.66.1) family.</text>
</comment>
<sequence length="252" mass="27213">MSRLTSCVGQMRLTILLVILARMDTTRILSVEHIFKTGSVRIQIDFICIGKGVLGKTSLAAQSIVLPVNTFLLMIPSALANAVIVRVGHHLGAGNAHKTRLCVFVSTLIGFILVSANAILMFVLRYPIARHFTNDAEVIDAVAELMGVASLSHFVMGTGTVLSGTLNAFGKQAIVASFNLISYYLIGLPFGLWMTSSFGWGLVGVWSGVVLAGAVKTLGELYIVVFRVDWDVECKIAAQRLQTQETECTLPN</sequence>
<comment type="caution">
    <text evidence="4">The sequence shown here is derived from an EMBL/GenBank/DDBJ whole genome shotgun (WGS) entry which is preliminary data.</text>
</comment>
<dbReference type="GO" id="GO:0015297">
    <property type="term" value="F:antiporter activity"/>
    <property type="evidence" value="ECO:0007669"/>
    <property type="project" value="InterPro"/>
</dbReference>
<evidence type="ECO:0008006" key="6">
    <source>
        <dbReference type="Google" id="ProtNLM"/>
    </source>
</evidence>
<evidence type="ECO:0000313" key="4">
    <source>
        <dbReference type="EMBL" id="KAF7732572.1"/>
    </source>
</evidence>
<evidence type="ECO:0000256" key="3">
    <source>
        <dbReference type="SAM" id="SignalP"/>
    </source>
</evidence>
<keyword evidence="2" id="KW-0812">Transmembrane</keyword>
<feature type="signal peptide" evidence="3">
    <location>
        <begin position="1"/>
        <end position="28"/>
    </location>
</feature>
<gene>
    <name evidence="4" type="ORF">EC973_003319</name>
</gene>
<dbReference type="InterPro" id="IPR002528">
    <property type="entry name" value="MATE_fam"/>
</dbReference>
<dbReference type="GO" id="GO:0042910">
    <property type="term" value="F:xenobiotic transmembrane transporter activity"/>
    <property type="evidence" value="ECO:0007669"/>
    <property type="project" value="InterPro"/>
</dbReference>
<protein>
    <recommendedName>
        <fullName evidence="6">MATE efflux family protein</fullName>
    </recommendedName>
</protein>
<dbReference type="OrthoDB" id="2126698at2759"/>
<reference evidence="4" key="1">
    <citation type="submission" date="2020-01" db="EMBL/GenBank/DDBJ databases">
        <title>Genome Sequencing of Three Apophysomyces-Like Fungal Strains Confirms a Novel Fungal Genus in the Mucoromycota with divergent Burkholderia-like Endosymbiotic Bacteria.</title>
        <authorList>
            <person name="Stajich J.E."/>
            <person name="Macias A.M."/>
            <person name="Carter-House D."/>
            <person name="Lovett B."/>
            <person name="Kasson L.R."/>
            <person name="Berry K."/>
            <person name="Grigoriev I."/>
            <person name="Chang Y."/>
            <person name="Spatafora J."/>
            <person name="Kasson M.T."/>
        </authorList>
    </citation>
    <scope>NUCLEOTIDE SEQUENCE</scope>
    <source>
        <strain evidence="4">NRRL A-21654</strain>
    </source>
</reference>
<dbReference type="PANTHER" id="PTHR11206">
    <property type="entry name" value="MULTIDRUG RESISTANCE PROTEIN"/>
    <property type="match status" value="1"/>
</dbReference>
<dbReference type="GO" id="GO:0016020">
    <property type="term" value="C:membrane"/>
    <property type="evidence" value="ECO:0007669"/>
    <property type="project" value="InterPro"/>
</dbReference>
<proteinExistence type="inferred from homology"/>
<evidence type="ECO:0000256" key="1">
    <source>
        <dbReference type="ARBA" id="ARBA00010199"/>
    </source>
</evidence>
<evidence type="ECO:0000313" key="5">
    <source>
        <dbReference type="Proteomes" id="UP000605846"/>
    </source>
</evidence>
<feature type="chain" id="PRO_5034179956" description="MATE efflux family protein" evidence="3">
    <location>
        <begin position="29"/>
        <end position="252"/>
    </location>
</feature>
<keyword evidence="5" id="KW-1185">Reference proteome</keyword>
<dbReference type="Proteomes" id="UP000605846">
    <property type="component" value="Unassembled WGS sequence"/>
</dbReference>
<keyword evidence="2" id="KW-1133">Transmembrane helix</keyword>
<dbReference type="AlphaFoldDB" id="A0A8H7BY84"/>
<keyword evidence="2" id="KW-0472">Membrane</keyword>
<dbReference type="Pfam" id="PF01554">
    <property type="entry name" value="MatE"/>
    <property type="match status" value="1"/>
</dbReference>